<protein>
    <submittedName>
        <fullName evidence="2">(northern house mosquito) hypothetical protein</fullName>
    </submittedName>
</protein>
<proteinExistence type="predicted"/>
<dbReference type="Pfam" id="PF02958">
    <property type="entry name" value="EcKL"/>
    <property type="match status" value="1"/>
</dbReference>
<dbReference type="EMBL" id="HBUE01072176">
    <property type="protein sequence ID" value="CAG6473157.1"/>
    <property type="molecule type" value="Transcribed_RNA"/>
</dbReference>
<dbReference type="PANTHER" id="PTHR11012">
    <property type="entry name" value="PROTEIN KINASE-LIKE DOMAIN-CONTAINING"/>
    <property type="match status" value="1"/>
</dbReference>
<dbReference type="AlphaFoldDB" id="A0A8D8FHR5"/>
<reference evidence="2" key="1">
    <citation type="submission" date="2021-05" db="EMBL/GenBank/DDBJ databases">
        <authorList>
            <person name="Alioto T."/>
            <person name="Alioto T."/>
            <person name="Gomez Garrido J."/>
        </authorList>
    </citation>
    <scope>NUCLEOTIDE SEQUENCE</scope>
</reference>
<evidence type="ECO:0000313" key="2">
    <source>
        <dbReference type="EMBL" id="CAG6473157.1"/>
    </source>
</evidence>
<dbReference type="Gene3D" id="3.90.1200.10">
    <property type="match status" value="1"/>
</dbReference>
<accession>A0A8D8FHR5</accession>
<dbReference type="PANTHER" id="PTHR11012:SF54">
    <property type="entry name" value="CHK KINASE-LIKE DOMAIN-CONTAINING PROTEIN"/>
    <property type="match status" value="1"/>
</dbReference>
<dbReference type="SUPFAM" id="SSF56112">
    <property type="entry name" value="Protein kinase-like (PK-like)"/>
    <property type="match status" value="1"/>
</dbReference>
<dbReference type="SMART" id="SM00587">
    <property type="entry name" value="CHK"/>
    <property type="match status" value="1"/>
</dbReference>
<dbReference type="InterPro" id="IPR011009">
    <property type="entry name" value="Kinase-like_dom_sf"/>
</dbReference>
<name>A0A8D8FHR5_CULPI</name>
<dbReference type="InterPro" id="IPR004119">
    <property type="entry name" value="EcKL"/>
</dbReference>
<evidence type="ECO:0000259" key="1">
    <source>
        <dbReference type="SMART" id="SM00587"/>
    </source>
</evidence>
<sequence>MSGQRKKITPMFNDFLYEAIKRIAVEQGFTPELFSVDFDEETCLECDGFVSFVFKAIIYGDDREFVLWCKVPPNDDPRSLALFKREVFFYREVLPAFYEFQAEKGLGEEQRQPGEAGFYSAPRCYLAHCDTEKEESEAAIILEYDENYERWDWDKFEPINVEHSKLLMEQLGRLHAISFAMKEQKPEMFSKFHAKDVLVENNDLVTLMKESFDRALTTMRTRFAVDQDKIQRIKDVVFQQLTDCGNPDKAEPYCVVSHGDCWINNLIFAHDEDNAAKSVILTDWQASRYASPLLDLGYFFFICTSGQFRREHLDELLQHYHGALRDLLDRLGGDTARQFPFTALLRLVKPYRDAMLDGQ</sequence>
<feature type="domain" description="CHK kinase-like" evidence="1">
    <location>
        <begin position="140"/>
        <end position="330"/>
    </location>
</feature>
<dbReference type="InterPro" id="IPR015897">
    <property type="entry name" value="CHK_kinase-like"/>
</dbReference>
<organism evidence="2">
    <name type="scientific">Culex pipiens</name>
    <name type="common">House mosquito</name>
    <dbReference type="NCBI Taxonomy" id="7175"/>
    <lineage>
        <taxon>Eukaryota</taxon>
        <taxon>Metazoa</taxon>
        <taxon>Ecdysozoa</taxon>
        <taxon>Arthropoda</taxon>
        <taxon>Hexapoda</taxon>
        <taxon>Insecta</taxon>
        <taxon>Pterygota</taxon>
        <taxon>Neoptera</taxon>
        <taxon>Endopterygota</taxon>
        <taxon>Diptera</taxon>
        <taxon>Nematocera</taxon>
        <taxon>Culicoidea</taxon>
        <taxon>Culicidae</taxon>
        <taxon>Culicinae</taxon>
        <taxon>Culicini</taxon>
        <taxon>Culex</taxon>
        <taxon>Culex</taxon>
    </lineage>
</organism>